<sequence>MVLKPVVNILTAKYGPKDLRRMLEVASAVDFRNDIETLMHLQLKNWATFGETPGNVFTYLTRVIRADFILQSTFINDWMTFVTLRGKNENAFDLLVKEQRRFFSDRDLVDNILLAKQNLYSSFVRSDAVAYERTIAIQCLENRKQKTVIIVVIVN</sequence>
<organism evidence="1 2">
    <name type="scientific">Peronospora belbahrii</name>
    <dbReference type="NCBI Taxonomy" id="622444"/>
    <lineage>
        <taxon>Eukaryota</taxon>
        <taxon>Sar</taxon>
        <taxon>Stramenopiles</taxon>
        <taxon>Oomycota</taxon>
        <taxon>Peronosporomycetes</taxon>
        <taxon>Peronosporales</taxon>
        <taxon>Peronosporaceae</taxon>
        <taxon>Peronospora</taxon>
    </lineage>
</organism>
<dbReference type="Proteomes" id="UP001158986">
    <property type="component" value="Unassembled WGS sequence"/>
</dbReference>
<protein>
    <submittedName>
        <fullName evidence="1">Uncharacterized protein</fullName>
    </submittedName>
</protein>
<dbReference type="EMBL" id="CAKLCB010000289">
    <property type="protein sequence ID" value="CAH0519288.1"/>
    <property type="molecule type" value="Genomic_DNA"/>
</dbReference>
<proteinExistence type="predicted"/>
<evidence type="ECO:0000313" key="1">
    <source>
        <dbReference type="EMBL" id="CAH0519288.1"/>
    </source>
</evidence>
<accession>A0ABN8D376</accession>
<keyword evidence="2" id="KW-1185">Reference proteome</keyword>
<evidence type="ECO:0000313" key="2">
    <source>
        <dbReference type="Proteomes" id="UP001158986"/>
    </source>
</evidence>
<gene>
    <name evidence="1" type="ORF">PBS001_LOCUS5819</name>
</gene>
<name>A0ABN8D376_9STRA</name>
<reference evidence="1 2" key="1">
    <citation type="submission" date="2021-11" db="EMBL/GenBank/DDBJ databases">
        <authorList>
            <person name="Islam A."/>
            <person name="Islam S."/>
            <person name="Flora M.S."/>
            <person name="Rahman M."/>
            <person name="Ziaur R.M."/>
            <person name="Epstein J.H."/>
            <person name="Hassan M."/>
            <person name="Klassen M."/>
            <person name="Woodard K."/>
            <person name="Webb A."/>
            <person name="Webby R.J."/>
            <person name="El Zowalaty M.E."/>
        </authorList>
    </citation>
    <scope>NUCLEOTIDE SEQUENCE [LARGE SCALE GENOMIC DNA]</scope>
    <source>
        <strain evidence="1">Pbs1</strain>
    </source>
</reference>
<comment type="caution">
    <text evidence="1">The sequence shown here is derived from an EMBL/GenBank/DDBJ whole genome shotgun (WGS) entry which is preliminary data.</text>
</comment>